<dbReference type="GO" id="GO:0009103">
    <property type="term" value="P:lipopolysaccharide biosynthetic process"/>
    <property type="evidence" value="ECO:0007669"/>
    <property type="project" value="TreeGrafter"/>
</dbReference>
<dbReference type="SUPFAM" id="SSF53756">
    <property type="entry name" value="UDP-Glycosyltransferase/glycogen phosphorylase"/>
    <property type="match status" value="1"/>
</dbReference>
<dbReference type="GO" id="GO:0016757">
    <property type="term" value="F:glycosyltransferase activity"/>
    <property type="evidence" value="ECO:0007669"/>
    <property type="project" value="InterPro"/>
</dbReference>
<evidence type="ECO:0000313" key="4">
    <source>
        <dbReference type="Proteomes" id="UP000886758"/>
    </source>
</evidence>
<comment type="caution">
    <text evidence="3">The sequence shown here is derived from an EMBL/GenBank/DDBJ whole genome shotgun (WGS) entry which is preliminary data.</text>
</comment>
<dbReference type="PANTHER" id="PTHR46401:SF2">
    <property type="entry name" value="GLYCOSYLTRANSFERASE WBBK-RELATED"/>
    <property type="match status" value="1"/>
</dbReference>
<organism evidence="3 4">
    <name type="scientific">Candidatus Pelethenecus faecipullorum</name>
    <dbReference type="NCBI Taxonomy" id="2840900"/>
    <lineage>
        <taxon>Bacteria</taxon>
        <taxon>Bacillati</taxon>
        <taxon>Mycoplasmatota</taxon>
        <taxon>Mollicutes</taxon>
        <taxon>Candidatus Pelethenecus</taxon>
    </lineage>
</organism>
<dbReference type="PANTHER" id="PTHR46401">
    <property type="entry name" value="GLYCOSYLTRANSFERASE WBBK-RELATED"/>
    <property type="match status" value="1"/>
</dbReference>
<dbReference type="Gene3D" id="3.40.50.2000">
    <property type="entry name" value="Glycogen Phosphorylase B"/>
    <property type="match status" value="1"/>
</dbReference>
<protein>
    <submittedName>
        <fullName evidence="3">Glycosyltransferase</fullName>
    </submittedName>
</protein>
<sequence>FYDFIGIRKDDPFIIGMGFYFVRKGIVDFIEVARQFPHIKFIWFGHRYKAITSSLVMKSIRNKPDNVILPGYIHMGYKKIAFAKAKAFFFPSYEETEGIVTLEALASKLPLLVRDIGVYEGWLKKDVHCHMGRNNQEFVAEINKILNEDQISLIENGYQVVLERDSAKIGAQLKAIYKKVLQEQKKITE</sequence>
<evidence type="ECO:0000256" key="1">
    <source>
        <dbReference type="ARBA" id="ARBA00022679"/>
    </source>
</evidence>
<feature type="domain" description="Glycosyl transferase family 1" evidence="2">
    <location>
        <begin position="6"/>
        <end position="157"/>
    </location>
</feature>
<keyword evidence="1" id="KW-0808">Transferase</keyword>
<dbReference type="EMBL" id="DVLF01000122">
    <property type="protein sequence ID" value="HIT50179.1"/>
    <property type="molecule type" value="Genomic_DNA"/>
</dbReference>
<dbReference type="AlphaFoldDB" id="A0A9D1KKC0"/>
<dbReference type="Proteomes" id="UP000886758">
    <property type="component" value="Unassembled WGS sequence"/>
</dbReference>
<dbReference type="Pfam" id="PF00534">
    <property type="entry name" value="Glycos_transf_1"/>
    <property type="match status" value="1"/>
</dbReference>
<reference evidence="3" key="2">
    <citation type="journal article" date="2021" name="PeerJ">
        <title>Extensive microbial diversity within the chicken gut microbiome revealed by metagenomics and culture.</title>
        <authorList>
            <person name="Gilroy R."/>
            <person name="Ravi A."/>
            <person name="Getino M."/>
            <person name="Pursley I."/>
            <person name="Horton D.L."/>
            <person name="Alikhan N.F."/>
            <person name="Baker D."/>
            <person name="Gharbi K."/>
            <person name="Hall N."/>
            <person name="Watson M."/>
            <person name="Adriaenssens E.M."/>
            <person name="Foster-Nyarko E."/>
            <person name="Jarju S."/>
            <person name="Secka A."/>
            <person name="Antonio M."/>
            <person name="Oren A."/>
            <person name="Chaudhuri R.R."/>
            <person name="La Ragione R."/>
            <person name="Hildebrand F."/>
            <person name="Pallen M.J."/>
        </authorList>
    </citation>
    <scope>NUCLEOTIDE SEQUENCE</scope>
    <source>
        <strain evidence="3">ChiW17-6978</strain>
    </source>
</reference>
<name>A0A9D1KKC0_9MOLU</name>
<evidence type="ECO:0000259" key="2">
    <source>
        <dbReference type="Pfam" id="PF00534"/>
    </source>
</evidence>
<gene>
    <name evidence="3" type="ORF">IAD46_04040</name>
</gene>
<feature type="non-terminal residue" evidence="3">
    <location>
        <position position="1"/>
    </location>
</feature>
<accession>A0A9D1KKC0</accession>
<reference evidence="3" key="1">
    <citation type="submission" date="2020-10" db="EMBL/GenBank/DDBJ databases">
        <authorList>
            <person name="Gilroy R."/>
        </authorList>
    </citation>
    <scope>NUCLEOTIDE SEQUENCE</scope>
    <source>
        <strain evidence="3">ChiW17-6978</strain>
    </source>
</reference>
<evidence type="ECO:0000313" key="3">
    <source>
        <dbReference type="EMBL" id="HIT50179.1"/>
    </source>
</evidence>
<dbReference type="InterPro" id="IPR001296">
    <property type="entry name" value="Glyco_trans_1"/>
</dbReference>
<proteinExistence type="predicted"/>